<feature type="non-terminal residue" evidence="2">
    <location>
        <position position="1"/>
    </location>
</feature>
<dbReference type="Gene3D" id="2.60.40.10">
    <property type="entry name" value="Immunoglobulins"/>
    <property type="match status" value="1"/>
</dbReference>
<organism evidence="2 3">
    <name type="scientific">Ranatra chinensis</name>
    <dbReference type="NCBI Taxonomy" id="642074"/>
    <lineage>
        <taxon>Eukaryota</taxon>
        <taxon>Metazoa</taxon>
        <taxon>Ecdysozoa</taxon>
        <taxon>Arthropoda</taxon>
        <taxon>Hexapoda</taxon>
        <taxon>Insecta</taxon>
        <taxon>Pterygota</taxon>
        <taxon>Neoptera</taxon>
        <taxon>Paraneoptera</taxon>
        <taxon>Hemiptera</taxon>
        <taxon>Heteroptera</taxon>
        <taxon>Panheteroptera</taxon>
        <taxon>Nepomorpha</taxon>
        <taxon>Nepidae</taxon>
        <taxon>Ranatrinae</taxon>
        <taxon>Ranatra</taxon>
    </lineage>
</organism>
<evidence type="ECO:0000313" key="2">
    <source>
        <dbReference type="EMBL" id="KAL1114804.1"/>
    </source>
</evidence>
<feature type="domain" description="Fibronectin type-III" evidence="1">
    <location>
        <begin position="4"/>
        <end position="97"/>
    </location>
</feature>
<accession>A0ABD0XU70</accession>
<dbReference type="PROSITE" id="PS50853">
    <property type="entry name" value="FN3"/>
    <property type="match status" value="1"/>
</dbReference>
<proteinExistence type="predicted"/>
<gene>
    <name evidence="2" type="ORF">AAG570_007628</name>
</gene>
<dbReference type="EMBL" id="JBFDAA010000021">
    <property type="protein sequence ID" value="KAL1114804.1"/>
    <property type="molecule type" value="Genomic_DNA"/>
</dbReference>
<evidence type="ECO:0000313" key="3">
    <source>
        <dbReference type="Proteomes" id="UP001558652"/>
    </source>
</evidence>
<protein>
    <recommendedName>
        <fullName evidence="1">Fibronectin type-III domain-containing protein</fullName>
    </recommendedName>
</protein>
<dbReference type="PANTHER" id="PTHR23278:SF28">
    <property type="entry name" value="SIDESTEP IV, ISOFORM C"/>
    <property type="match status" value="1"/>
</dbReference>
<name>A0ABD0XU70_9HEMI</name>
<dbReference type="InterPro" id="IPR003961">
    <property type="entry name" value="FN3_dom"/>
</dbReference>
<dbReference type="SUPFAM" id="SSF49265">
    <property type="entry name" value="Fibronectin type III"/>
    <property type="match status" value="1"/>
</dbReference>
<dbReference type="CDD" id="cd00063">
    <property type="entry name" value="FN3"/>
    <property type="match status" value="1"/>
</dbReference>
<dbReference type="AlphaFoldDB" id="A0ABD0XU70"/>
<dbReference type="PANTHER" id="PTHR23278">
    <property type="entry name" value="SIDESTEP PROTEIN"/>
    <property type="match status" value="1"/>
</dbReference>
<dbReference type="Proteomes" id="UP001558652">
    <property type="component" value="Unassembled WGS sequence"/>
</dbReference>
<dbReference type="InterPro" id="IPR013783">
    <property type="entry name" value="Ig-like_fold"/>
</dbReference>
<keyword evidence="3" id="KW-1185">Reference proteome</keyword>
<evidence type="ECO:0000259" key="1">
    <source>
        <dbReference type="PROSITE" id="PS50853"/>
    </source>
</evidence>
<comment type="caution">
    <text evidence="2">The sequence shown here is derived from an EMBL/GenBank/DDBJ whole genome shotgun (WGS) entry which is preliminary data.</text>
</comment>
<dbReference type="InterPro" id="IPR036116">
    <property type="entry name" value="FN3_sf"/>
</dbReference>
<reference evidence="2 3" key="1">
    <citation type="submission" date="2024-07" db="EMBL/GenBank/DDBJ databases">
        <title>Chromosome-level genome assembly of the water stick insect Ranatra chinensis (Heteroptera: Nepidae).</title>
        <authorList>
            <person name="Liu X."/>
        </authorList>
    </citation>
    <scope>NUCLEOTIDE SEQUENCE [LARGE SCALE GENOMIC DNA]</scope>
    <source>
        <strain evidence="2">Cailab_2021Rc</strain>
        <tissue evidence="2">Muscle</tissue>
    </source>
</reference>
<sequence>CSGRPFPLVNCSITNHTAAVLQVECTEGFDGGLPQWFVMELVELPERSSRFNISSARPSFTLTNFDNSLTYEARLFAINGKGRSEPYTMHTVSLRGMAKLTGTWGPNGAVASMLGPLR</sequence>